<reference evidence="1 2" key="1">
    <citation type="submission" date="2024-06" db="EMBL/GenBank/DDBJ databases">
        <title>A chromosome level genome sequence of Diviner's sage (Salvia divinorum).</title>
        <authorList>
            <person name="Ford S.A."/>
            <person name="Ro D.-K."/>
            <person name="Ness R.W."/>
            <person name="Phillips M.A."/>
        </authorList>
    </citation>
    <scope>NUCLEOTIDE SEQUENCE [LARGE SCALE GENOMIC DNA]</scope>
    <source>
        <strain evidence="1">SAF-2024a</strain>
        <tissue evidence="1">Leaf</tissue>
    </source>
</reference>
<name>A0ABD1G3R9_SALDI</name>
<organism evidence="1 2">
    <name type="scientific">Salvia divinorum</name>
    <name type="common">Maria pastora</name>
    <name type="synonym">Diviner's sage</name>
    <dbReference type="NCBI Taxonomy" id="28513"/>
    <lineage>
        <taxon>Eukaryota</taxon>
        <taxon>Viridiplantae</taxon>
        <taxon>Streptophyta</taxon>
        <taxon>Embryophyta</taxon>
        <taxon>Tracheophyta</taxon>
        <taxon>Spermatophyta</taxon>
        <taxon>Magnoliopsida</taxon>
        <taxon>eudicotyledons</taxon>
        <taxon>Gunneridae</taxon>
        <taxon>Pentapetalae</taxon>
        <taxon>asterids</taxon>
        <taxon>lamiids</taxon>
        <taxon>Lamiales</taxon>
        <taxon>Lamiaceae</taxon>
        <taxon>Nepetoideae</taxon>
        <taxon>Mentheae</taxon>
        <taxon>Salviinae</taxon>
        <taxon>Salvia</taxon>
        <taxon>Salvia subgen. Calosphace</taxon>
    </lineage>
</organism>
<evidence type="ECO:0000313" key="1">
    <source>
        <dbReference type="EMBL" id="KAL1537633.1"/>
    </source>
</evidence>
<dbReference type="AlphaFoldDB" id="A0ABD1G3R9"/>
<keyword evidence="2" id="KW-1185">Reference proteome</keyword>
<dbReference type="EMBL" id="JBEAFC010000011">
    <property type="protein sequence ID" value="KAL1537633.1"/>
    <property type="molecule type" value="Genomic_DNA"/>
</dbReference>
<evidence type="ECO:0000313" key="2">
    <source>
        <dbReference type="Proteomes" id="UP001567538"/>
    </source>
</evidence>
<sequence>MCCLNIRYSNFTRSSNQTWPITLHSSSSPLRQSAFPSLLRNSNEALLDIIVGDYASSDSFTMCERSILCTTVGSTAIGATSKANATVV</sequence>
<protein>
    <submittedName>
        <fullName evidence="1">Uncharacterized protein</fullName>
    </submittedName>
</protein>
<comment type="caution">
    <text evidence="1">The sequence shown here is derived from an EMBL/GenBank/DDBJ whole genome shotgun (WGS) entry which is preliminary data.</text>
</comment>
<dbReference type="Proteomes" id="UP001567538">
    <property type="component" value="Unassembled WGS sequence"/>
</dbReference>
<accession>A0ABD1G3R9</accession>
<gene>
    <name evidence="1" type="ORF">AAHA92_30123</name>
</gene>
<proteinExistence type="predicted"/>